<evidence type="ECO:0008006" key="3">
    <source>
        <dbReference type="Google" id="ProtNLM"/>
    </source>
</evidence>
<protein>
    <recommendedName>
        <fullName evidence="3">Ig-like domain-containing protein</fullName>
    </recommendedName>
</protein>
<evidence type="ECO:0000313" key="2">
    <source>
        <dbReference type="Proteomes" id="UP001170310"/>
    </source>
</evidence>
<keyword evidence="2" id="KW-1185">Reference proteome</keyword>
<proteinExistence type="predicted"/>
<dbReference type="EMBL" id="JAUOQO010000079">
    <property type="protein sequence ID" value="MDO6575003.1"/>
    <property type="molecule type" value="Genomic_DNA"/>
</dbReference>
<feature type="non-terminal residue" evidence="1">
    <location>
        <position position="86"/>
    </location>
</feature>
<name>A0AAW7YXL8_9STAP</name>
<reference evidence="1" key="1">
    <citation type="submission" date="2023-07" db="EMBL/GenBank/DDBJ databases">
        <title>Genome content predicts the carbon catabolic preferences of heterotrophic bacteria.</title>
        <authorList>
            <person name="Gralka M."/>
        </authorList>
    </citation>
    <scope>NUCLEOTIDE SEQUENCE</scope>
    <source>
        <strain evidence="1">E2R20</strain>
    </source>
</reference>
<evidence type="ECO:0000313" key="1">
    <source>
        <dbReference type="EMBL" id="MDO6575003.1"/>
    </source>
</evidence>
<dbReference type="Gene3D" id="2.60.40.2700">
    <property type="match status" value="1"/>
</dbReference>
<accession>A0AAW7YXL8</accession>
<dbReference type="Proteomes" id="UP001170310">
    <property type="component" value="Unassembled WGS sequence"/>
</dbReference>
<sequence length="86" mass="9025">MNWNIENVNDAPVGDLLITGTVAQGQTLTADATGITDADGLSAFAYQWLRDGVAVSGETGQTDQLTQADVGDDMSVRIRYTDGFGA</sequence>
<dbReference type="AlphaFoldDB" id="A0AAW7YXL8"/>
<comment type="caution">
    <text evidence="1">The sequence shown here is derived from an EMBL/GenBank/DDBJ whole genome shotgun (WGS) entry which is preliminary data.</text>
</comment>
<dbReference type="RefSeq" id="WP_303521868.1">
    <property type="nucleotide sequence ID" value="NZ_JAUOQO010000079.1"/>
</dbReference>
<gene>
    <name evidence="1" type="ORF">Q4528_12855</name>
</gene>
<organism evidence="1 2">
    <name type="scientific">Staphylococcus pasteuri_A</name>
    <dbReference type="NCBI Taxonomy" id="3062664"/>
    <lineage>
        <taxon>Bacteria</taxon>
        <taxon>Bacillati</taxon>
        <taxon>Bacillota</taxon>
        <taxon>Bacilli</taxon>
        <taxon>Bacillales</taxon>
        <taxon>Staphylococcaceae</taxon>
        <taxon>Staphylococcus</taxon>
    </lineage>
</organism>